<dbReference type="GO" id="GO:0009986">
    <property type="term" value="C:cell surface"/>
    <property type="evidence" value="ECO:0007669"/>
    <property type="project" value="UniProtKB-SubCell"/>
</dbReference>
<dbReference type="Proteomes" id="UP000198556">
    <property type="component" value="Unassembled WGS sequence"/>
</dbReference>
<protein>
    <submittedName>
        <fullName evidence="11">Competence protein ComGC</fullName>
    </submittedName>
</protein>
<dbReference type="OrthoDB" id="2248894at2"/>
<dbReference type="STRING" id="137733.SAMN05421767_1173"/>
<proteinExistence type="inferred from homology"/>
<reference evidence="11 12" key="1">
    <citation type="submission" date="2016-10" db="EMBL/GenBank/DDBJ databases">
        <authorList>
            <person name="de Groot N.N."/>
        </authorList>
    </citation>
    <scope>NUCLEOTIDE SEQUENCE [LARGE SCALE GENOMIC DNA]</scope>
    <source>
        <strain evidence="11 12">DSM 15827</strain>
    </source>
</reference>
<organism evidence="11 12">
    <name type="scientific">Granulicatella balaenopterae</name>
    <dbReference type="NCBI Taxonomy" id="137733"/>
    <lineage>
        <taxon>Bacteria</taxon>
        <taxon>Bacillati</taxon>
        <taxon>Bacillota</taxon>
        <taxon>Bacilli</taxon>
        <taxon>Lactobacillales</taxon>
        <taxon>Carnobacteriaceae</taxon>
        <taxon>Granulicatella</taxon>
    </lineage>
</organism>
<dbReference type="PIRSF" id="PIRSF029928">
    <property type="entry name" value="Late_competence_ComGC"/>
    <property type="match status" value="1"/>
</dbReference>
<dbReference type="SUPFAM" id="SSF54523">
    <property type="entry name" value="Pili subunits"/>
    <property type="match status" value="1"/>
</dbReference>
<evidence type="ECO:0000256" key="9">
    <source>
        <dbReference type="ARBA" id="ARBA00043982"/>
    </source>
</evidence>
<dbReference type="PROSITE" id="PS00409">
    <property type="entry name" value="PROKAR_NTER_METHYL"/>
    <property type="match status" value="1"/>
</dbReference>
<evidence type="ECO:0000256" key="1">
    <source>
        <dbReference type="ARBA" id="ARBA00004162"/>
    </source>
</evidence>
<evidence type="ECO:0000256" key="7">
    <source>
        <dbReference type="ARBA" id="ARBA00023136"/>
    </source>
</evidence>
<dbReference type="GO" id="GO:0005886">
    <property type="term" value="C:plasma membrane"/>
    <property type="evidence" value="ECO:0007669"/>
    <property type="project" value="UniProtKB-SubCell"/>
</dbReference>
<dbReference type="AlphaFoldDB" id="A0A1H9L3C5"/>
<dbReference type="InterPro" id="IPR016940">
    <property type="entry name" value="ComGC"/>
</dbReference>
<keyword evidence="4" id="KW-0488">Methylation</keyword>
<dbReference type="RefSeq" id="WP_089746615.1">
    <property type="nucleotide sequence ID" value="NZ_FOGF01000017.1"/>
</dbReference>
<evidence type="ECO:0000256" key="10">
    <source>
        <dbReference type="SAM" id="Phobius"/>
    </source>
</evidence>
<keyword evidence="7 10" id="KW-0472">Membrane</keyword>
<dbReference type="NCBIfam" id="NF040999">
    <property type="entry name" value="pilin_ComGC"/>
    <property type="match status" value="1"/>
</dbReference>
<keyword evidence="8" id="KW-0178">Competence</keyword>
<evidence type="ECO:0000256" key="8">
    <source>
        <dbReference type="ARBA" id="ARBA00023287"/>
    </source>
</evidence>
<dbReference type="InterPro" id="IPR045584">
    <property type="entry name" value="Pilin-like"/>
</dbReference>
<sequence>MKKRGFTLVEMLVVLFVIGLLTLLLIPNLSSQREKAIEKTDSAIIRVVEDQYQLYLLNEGGTDSGNVSEVLGDMESKDYITTDQSKAYTEAIDRAKNDGE</sequence>
<dbReference type="Pfam" id="PF07963">
    <property type="entry name" value="N_methyl"/>
    <property type="match status" value="1"/>
</dbReference>
<feature type="transmembrane region" description="Helical" evidence="10">
    <location>
        <begin position="6"/>
        <end position="26"/>
    </location>
</feature>
<evidence type="ECO:0000256" key="3">
    <source>
        <dbReference type="ARBA" id="ARBA00022475"/>
    </source>
</evidence>
<evidence type="ECO:0000313" key="12">
    <source>
        <dbReference type="Proteomes" id="UP000198556"/>
    </source>
</evidence>
<keyword evidence="3" id="KW-1003">Cell membrane</keyword>
<accession>A0A1H9L3C5</accession>
<dbReference type="NCBIfam" id="TIGR02532">
    <property type="entry name" value="IV_pilin_GFxxxE"/>
    <property type="match status" value="1"/>
</dbReference>
<evidence type="ECO:0000256" key="4">
    <source>
        <dbReference type="ARBA" id="ARBA00022481"/>
    </source>
</evidence>
<keyword evidence="6 10" id="KW-1133">Transmembrane helix</keyword>
<comment type="similarity">
    <text evidence="9">Belongs to the ComGC family.</text>
</comment>
<evidence type="ECO:0000256" key="2">
    <source>
        <dbReference type="ARBA" id="ARBA00004241"/>
    </source>
</evidence>
<comment type="subcellular location">
    <subcellularLocation>
        <location evidence="1">Cell membrane</location>
        <topology evidence="1">Single-pass membrane protein</topology>
    </subcellularLocation>
    <subcellularLocation>
        <location evidence="2">Cell surface</location>
    </subcellularLocation>
</comment>
<name>A0A1H9L3C5_9LACT</name>
<evidence type="ECO:0000256" key="5">
    <source>
        <dbReference type="ARBA" id="ARBA00022692"/>
    </source>
</evidence>
<evidence type="ECO:0000313" key="11">
    <source>
        <dbReference type="EMBL" id="SER05860.1"/>
    </source>
</evidence>
<dbReference type="EMBL" id="FOGF01000017">
    <property type="protein sequence ID" value="SER05860.1"/>
    <property type="molecule type" value="Genomic_DNA"/>
</dbReference>
<keyword evidence="12" id="KW-1185">Reference proteome</keyword>
<dbReference type="InterPro" id="IPR012902">
    <property type="entry name" value="N_methyl_site"/>
</dbReference>
<dbReference type="Gene3D" id="3.30.700.10">
    <property type="entry name" value="Glycoprotein, Type 4 Pilin"/>
    <property type="match status" value="1"/>
</dbReference>
<dbReference type="GO" id="GO:0030420">
    <property type="term" value="P:establishment of competence for transformation"/>
    <property type="evidence" value="ECO:0007669"/>
    <property type="project" value="UniProtKB-KW"/>
</dbReference>
<gene>
    <name evidence="11" type="ORF">SAMN05421767_1173</name>
</gene>
<evidence type="ECO:0000256" key="6">
    <source>
        <dbReference type="ARBA" id="ARBA00022989"/>
    </source>
</evidence>
<keyword evidence="5 10" id="KW-0812">Transmembrane</keyword>